<evidence type="ECO:0000256" key="2">
    <source>
        <dbReference type="ARBA" id="ARBA00022692"/>
    </source>
</evidence>
<reference evidence="8 9" key="1">
    <citation type="journal article" date="2019" name="Int. J. Syst. Evol. Microbiol.">
        <title>The Global Catalogue of Microorganisms (GCM) 10K type strain sequencing project: providing services to taxonomists for standard genome sequencing and annotation.</title>
        <authorList>
            <consortium name="The Broad Institute Genomics Platform"/>
            <consortium name="The Broad Institute Genome Sequencing Center for Infectious Disease"/>
            <person name="Wu L."/>
            <person name="Ma J."/>
        </authorList>
    </citation>
    <scope>NUCLEOTIDE SEQUENCE [LARGE SCALE GENOMIC DNA]</scope>
    <source>
        <strain evidence="8 9">JCM 15313</strain>
    </source>
</reference>
<feature type="domain" description="ABC transmembrane type-2" evidence="7">
    <location>
        <begin position="29"/>
        <end position="264"/>
    </location>
</feature>
<evidence type="ECO:0000259" key="7">
    <source>
        <dbReference type="PROSITE" id="PS51012"/>
    </source>
</evidence>
<keyword evidence="4 6" id="KW-0472">Membrane</keyword>
<evidence type="ECO:0000256" key="1">
    <source>
        <dbReference type="ARBA" id="ARBA00004141"/>
    </source>
</evidence>
<dbReference type="Proteomes" id="UP001501585">
    <property type="component" value="Unassembled WGS sequence"/>
</dbReference>
<keyword evidence="6" id="KW-1003">Cell membrane</keyword>
<feature type="transmembrane region" description="Helical" evidence="6">
    <location>
        <begin position="31"/>
        <end position="48"/>
    </location>
</feature>
<gene>
    <name evidence="8" type="ORF">GCM10009799_21820</name>
</gene>
<keyword evidence="5" id="KW-0046">Antibiotic resistance</keyword>
<proteinExistence type="inferred from homology"/>
<keyword evidence="2 6" id="KW-0812">Transmembrane</keyword>
<comment type="caution">
    <text evidence="8">The sequence shown here is derived from an EMBL/GenBank/DDBJ whole genome shotgun (WGS) entry which is preliminary data.</text>
</comment>
<evidence type="ECO:0000256" key="5">
    <source>
        <dbReference type="ARBA" id="ARBA00023251"/>
    </source>
</evidence>
<keyword evidence="3 6" id="KW-1133">Transmembrane helix</keyword>
<dbReference type="PRINTS" id="PR00164">
    <property type="entry name" value="ABC2TRNSPORT"/>
</dbReference>
<evidence type="ECO:0000256" key="6">
    <source>
        <dbReference type="RuleBase" id="RU361157"/>
    </source>
</evidence>
<feature type="transmembrane region" description="Helical" evidence="6">
    <location>
        <begin position="242"/>
        <end position="261"/>
    </location>
</feature>
<organism evidence="8 9">
    <name type="scientific">Nocardiopsis rhodophaea</name>
    <dbReference type="NCBI Taxonomy" id="280238"/>
    <lineage>
        <taxon>Bacteria</taxon>
        <taxon>Bacillati</taxon>
        <taxon>Actinomycetota</taxon>
        <taxon>Actinomycetes</taxon>
        <taxon>Streptosporangiales</taxon>
        <taxon>Nocardiopsidaceae</taxon>
        <taxon>Nocardiopsis</taxon>
    </lineage>
</organism>
<feature type="transmembrane region" description="Helical" evidence="6">
    <location>
        <begin position="60"/>
        <end position="85"/>
    </location>
</feature>
<feature type="transmembrane region" description="Helical" evidence="6">
    <location>
        <begin position="145"/>
        <end position="169"/>
    </location>
</feature>
<feature type="transmembrane region" description="Helical" evidence="6">
    <location>
        <begin position="181"/>
        <end position="203"/>
    </location>
</feature>
<comment type="similarity">
    <text evidence="6">Belongs to the ABC-2 integral membrane protein family.</text>
</comment>
<accession>A0ABN2T177</accession>
<dbReference type="InterPro" id="IPR013525">
    <property type="entry name" value="ABC2_TM"/>
</dbReference>
<dbReference type="PROSITE" id="PS51012">
    <property type="entry name" value="ABC_TM2"/>
    <property type="match status" value="1"/>
</dbReference>
<dbReference type="PANTHER" id="PTHR43229">
    <property type="entry name" value="NODULATION PROTEIN J"/>
    <property type="match status" value="1"/>
</dbReference>
<comment type="subcellular location">
    <subcellularLocation>
        <location evidence="6">Cell membrane</location>
        <topology evidence="6">Multi-pass membrane protein</topology>
    </subcellularLocation>
    <subcellularLocation>
        <location evidence="1">Membrane</location>
        <topology evidence="1">Multi-pass membrane protein</topology>
    </subcellularLocation>
</comment>
<dbReference type="Pfam" id="PF01061">
    <property type="entry name" value="ABC2_membrane"/>
    <property type="match status" value="1"/>
</dbReference>
<dbReference type="EMBL" id="BAAAPC010000008">
    <property type="protein sequence ID" value="GAA1995193.1"/>
    <property type="molecule type" value="Genomic_DNA"/>
</dbReference>
<keyword evidence="9" id="KW-1185">Reference proteome</keyword>
<dbReference type="InterPro" id="IPR047817">
    <property type="entry name" value="ABC2_TM_bact-type"/>
</dbReference>
<name>A0ABN2T177_9ACTN</name>
<evidence type="ECO:0000313" key="8">
    <source>
        <dbReference type="EMBL" id="GAA1995193.1"/>
    </source>
</evidence>
<evidence type="ECO:0000256" key="4">
    <source>
        <dbReference type="ARBA" id="ARBA00023136"/>
    </source>
</evidence>
<evidence type="ECO:0000313" key="9">
    <source>
        <dbReference type="Proteomes" id="UP001501585"/>
    </source>
</evidence>
<dbReference type="RefSeq" id="WP_344161844.1">
    <property type="nucleotide sequence ID" value="NZ_BAAAPC010000008.1"/>
</dbReference>
<keyword evidence="6" id="KW-0813">Transport</keyword>
<dbReference type="InterPro" id="IPR051784">
    <property type="entry name" value="Nod_factor_ABC_transporter"/>
</dbReference>
<dbReference type="PANTHER" id="PTHR43229:SF6">
    <property type="entry name" value="ABC-TYPE MULTIDRUG TRANSPORT SYSTEM, PERMEASE COMPONENT"/>
    <property type="match status" value="1"/>
</dbReference>
<evidence type="ECO:0000256" key="3">
    <source>
        <dbReference type="ARBA" id="ARBA00022989"/>
    </source>
</evidence>
<dbReference type="InterPro" id="IPR000412">
    <property type="entry name" value="ABC_2_transport"/>
</dbReference>
<protein>
    <recommendedName>
        <fullName evidence="6">Transport permease protein</fullName>
    </recommendedName>
</protein>
<feature type="transmembrane region" description="Helical" evidence="6">
    <location>
        <begin position="106"/>
        <end position="133"/>
    </location>
</feature>
<sequence>MSTTATMPAVKAGLSRGWIEYRQSFSTLQDFFGYFASSLIFLTIAFTLNGEWDDTGVPVGATTLAGATGFLLTMSAMVTVAQVLATEREDGTLLRSKALPKGMLGYFVGKTVHIMLITLTSLAILLLPAFVLIDGFSAPGPARLITLVWVVLLAMLAVAPIGAIIGSLVTNPRLATGVMMVPLMGLMMISGTFFPITLLPQWVQWLGQVFPMYWINLGLRSVFLPDASVAVEIGESWRHLEAAGVLGIWAVVGLIVAPFVLRRMARRESGARVQAARQRAMQRAY</sequence>